<dbReference type="Gene3D" id="2.60.40.2020">
    <property type="match status" value="1"/>
</dbReference>
<dbReference type="PANTHER" id="PTHR43236:SF1">
    <property type="entry name" value="BLL7220 PROTEIN"/>
    <property type="match status" value="1"/>
</dbReference>
<gene>
    <name evidence="4" type="ORF">GB881_02740</name>
</gene>
<feature type="domain" description="IrrE N-terminal-like" evidence="3">
    <location>
        <begin position="34"/>
        <end position="160"/>
    </location>
</feature>
<sequence length="374" mass="41336">MTRLAAVQAASNALNELRLDQSEPIDPFEAIEEAGLVLRFQPLKDLLGAILPGQPSGVLINSDRPASLQRYTAAHELGHWYMDQDVLSLDTDAAVLGHHHHETREFDAQVFAAHFLMPLELLHSTARRYGIKRGTPADAEQVYQAARDMHVSYEAAVRQLTNTRFITTANAAQLLKTPPATIKRHLTDGMRLPNARGDVWIVEHPHDRAEIEAFVGDAILLRLTEHPATGYRWCAEEALADATIHPFRPAPQPFDGGKAFADDAPAHRSEIIPFPATSVSSDVVTLLRDEVVQDTYQAGHTSVGGAVTRLVAYTADAPGEESIHLSQVRPVRPDAPVSRLELTTLVRGIPEVEFRRRLLAAFVRDEADADDWDY</sequence>
<evidence type="ECO:0000256" key="1">
    <source>
        <dbReference type="ARBA" id="ARBA00022690"/>
    </source>
</evidence>
<dbReference type="Pfam" id="PF06114">
    <property type="entry name" value="Peptidase_M78"/>
    <property type="match status" value="1"/>
</dbReference>
<dbReference type="InterPro" id="IPR052345">
    <property type="entry name" value="Rad_response_metalloprotease"/>
</dbReference>
<organism evidence="4 5">
    <name type="scientific">Georgenia subflava</name>
    <dbReference type="NCBI Taxonomy" id="1622177"/>
    <lineage>
        <taxon>Bacteria</taxon>
        <taxon>Bacillati</taxon>
        <taxon>Actinomycetota</taxon>
        <taxon>Actinomycetes</taxon>
        <taxon>Micrococcales</taxon>
        <taxon>Bogoriellaceae</taxon>
        <taxon>Georgenia</taxon>
    </lineage>
</organism>
<dbReference type="RefSeq" id="WP_152193242.1">
    <property type="nucleotide sequence ID" value="NZ_VUKD01000001.1"/>
</dbReference>
<dbReference type="InterPro" id="IPR010359">
    <property type="entry name" value="IrrE_HExxH"/>
</dbReference>
<dbReference type="EMBL" id="WHPC01000005">
    <property type="protein sequence ID" value="MPV35975.1"/>
    <property type="molecule type" value="Genomic_DNA"/>
</dbReference>
<evidence type="ECO:0000259" key="3">
    <source>
        <dbReference type="Pfam" id="PF06114"/>
    </source>
</evidence>
<dbReference type="InterPro" id="IPR036331">
    <property type="entry name" value="Chagasin-like_sf"/>
</dbReference>
<dbReference type="Gene3D" id="1.10.10.2910">
    <property type="match status" value="1"/>
</dbReference>
<reference evidence="4 5" key="1">
    <citation type="submission" date="2019-10" db="EMBL/GenBank/DDBJ databases">
        <title>Georgenia wutianyii sp. nov. and Georgenia yuyongxinii sp. nov. isolated from plateau pika (Ochotona curzoniae) in the Qinghai-Tibet plateau of China.</title>
        <authorList>
            <person name="Tian Z."/>
        </authorList>
    </citation>
    <scope>NUCLEOTIDE SEQUENCE [LARGE SCALE GENOMIC DNA]</scope>
    <source>
        <strain evidence="4 5">JCM 19765</strain>
    </source>
</reference>
<proteinExistence type="predicted"/>
<dbReference type="OrthoDB" id="9794834at2"/>
<keyword evidence="1" id="KW-0646">Protease inhibitor</keyword>
<evidence type="ECO:0000256" key="2">
    <source>
        <dbReference type="ARBA" id="ARBA00022704"/>
    </source>
</evidence>
<dbReference type="SUPFAM" id="SSF141066">
    <property type="entry name" value="ICP-like"/>
    <property type="match status" value="1"/>
</dbReference>
<dbReference type="Proteomes" id="UP000437709">
    <property type="component" value="Unassembled WGS sequence"/>
</dbReference>
<keyword evidence="5" id="KW-1185">Reference proteome</keyword>
<dbReference type="GO" id="GO:0004869">
    <property type="term" value="F:cysteine-type endopeptidase inhibitor activity"/>
    <property type="evidence" value="ECO:0007669"/>
    <property type="project" value="UniProtKB-KW"/>
</dbReference>
<protein>
    <submittedName>
        <fullName evidence="4">ImmA/IrrE family metallo-endopeptidase</fullName>
    </submittedName>
</protein>
<evidence type="ECO:0000313" key="4">
    <source>
        <dbReference type="EMBL" id="MPV35975.1"/>
    </source>
</evidence>
<dbReference type="AlphaFoldDB" id="A0A6N7EH44"/>
<accession>A0A6N7EH44</accession>
<dbReference type="PANTHER" id="PTHR43236">
    <property type="entry name" value="ANTITOXIN HIGA1"/>
    <property type="match status" value="1"/>
</dbReference>
<keyword evidence="2" id="KW-0789">Thiol protease inhibitor</keyword>
<name>A0A6N7EH44_9MICO</name>
<evidence type="ECO:0000313" key="5">
    <source>
        <dbReference type="Proteomes" id="UP000437709"/>
    </source>
</evidence>
<comment type="caution">
    <text evidence="4">The sequence shown here is derived from an EMBL/GenBank/DDBJ whole genome shotgun (WGS) entry which is preliminary data.</text>
</comment>